<accession>A0A2A4IW74</accession>
<evidence type="ECO:0000256" key="6">
    <source>
        <dbReference type="PROSITE-ProRule" id="PRU00552"/>
    </source>
</evidence>
<feature type="compositionally biased region" description="Basic residues" evidence="7">
    <location>
        <begin position="146"/>
        <end position="155"/>
    </location>
</feature>
<dbReference type="InterPro" id="IPR027417">
    <property type="entry name" value="P-loop_NTPase"/>
</dbReference>
<dbReference type="GO" id="GO:0016787">
    <property type="term" value="F:hydrolase activity"/>
    <property type="evidence" value="ECO:0007669"/>
    <property type="project" value="UniProtKB-KW"/>
</dbReference>
<keyword evidence="4" id="KW-0347">Helicase</keyword>
<feature type="compositionally biased region" description="Polar residues" evidence="7">
    <location>
        <begin position="101"/>
        <end position="112"/>
    </location>
</feature>
<feature type="domain" description="DEAD-box RNA helicase Q" evidence="8">
    <location>
        <begin position="192"/>
        <end position="220"/>
    </location>
</feature>
<protein>
    <recommendedName>
        <fullName evidence="1">RNA helicase</fullName>
        <ecNumber evidence="1">3.6.4.13</ecNumber>
    </recommendedName>
</protein>
<dbReference type="Gene3D" id="3.40.50.300">
    <property type="entry name" value="P-loop containing nucleotide triphosphate hydrolases"/>
    <property type="match status" value="1"/>
</dbReference>
<evidence type="ECO:0000256" key="3">
    <source>
        <dbReference type="ARBA" id="ARBA00022801"/>
    </source>
</evidence>
<evidence type="ECO:0000256" key="4">
    <source>
        <dbReference type="ARBA" id="ARBA00022806"/>
    </source>
</evidence>
<dbReference type="InterPro" id="IPR014014">
    <property type="entry name" value="RNA_helicase_DEAD_Q_motif"/>
</dbReference>
<dbReference type="SUPFAM" id="SSF52540">
    <property type="entry name" value="P-loop containing nucleoside triphosphate hydrolases"/>
    <property type="match status" value="1"/>
</dbReference>
<feature type="compositionally biased region" description="Basic and acidic residues" evidence="7">
    <location>
        <begin position="52"/>
        <end position="69"/>
    </location>
</feature>
<feature type="short sequence motif" description="Q motif" evidence="6">
    <location>
        <begin position="192"/>
        <end position="220"/>
    </location>
</feature>
<gene>
    <name evidence="9" type="ORF">B5V51_12461</name>
</gene>
<dbReference type="GO" id="GO:0003724">
    <property type="term" value="F:RNA helicase activity"/>
    <property type="evidence" value="ECO:0007669"/>
    <property type="project" value="UniProtKB-EC"/>
</dbReference>
<dbReference type="STRING" id="7102.A0A2A4IW74"/>
<dbReference type="GO" id="GO:0005524">
    <property type="term" value="F:ATP binding"/>
    <property type="evidence" value="ECO:0007669"/>
    <property type="project" value="UniProtKB-KW"/>
</dbReference>
<feature type="region of interest" description="Disordered" evidence="7">
    <location>
        <begin position="40"/>
        <end position="184"/>
    </location>
</feature>
<organism evidence="9">
    <name type="scientific">Heliothis virescens</name>
    <name type="common">Tobacco budworm moth</name>
    <dbReference type="NCBI Taxonomy" id="7102"/>
    <lineage>
        <taxon>Eukaryota</taxon>
        <taxon>Metazoa</taxon>
        <taxon>Ecdysozoa</taxon>
        <taxon>Arthropoda</taxon>
        <taxon>Hexapoda</taxon>
        <taxon>Insecta</taxon>
        <taxon>Pterygota</taxon>
        <taxon>Neoptera</taxon>
        <taxon>Endopterygota</taxon>
        <taxon>Lepidoptera</taxon>
        <taxon>Glossata</taxon>
        <taxon>Ditrysia</taxon>
        <taxon>Noctuoidea</taxon>
        <taxon>Noctuidae</taxon>
        <taxon>Heliothinae</taxon>
        <taxon>Heliothis</taxon>
    </lineage>
</organism>
<reference evidence="9" key="1">
    <citation type="submission" date="2017-09" db="EMBL/GenBank/DDBJ databases">
        <title>Contemporary evolution of a Lepidopteran species, Heliothis virescens, in response to modern agricultural practices.</title>
        <authorList>
            <person name="Fritz M.L."/>
            <person name="Deyonke A.M."/>
            <person name="Papanicolaou A."/>
            <person name="Micinski S."/>
            <person name="Westbrook J."/>
            <person name="Gould F."/>
        </authorList>
    </citation>
    <scope>NUCLEOTIDE SEQUENCE [LARGE SCALE GENOMIC DNA]</scope>
    <source>
        <strain evidence="9">HvINT-</strain>
        <tissue evidence="9">Whole body</tissue>
    </source>
</reference>
<evidence type="ECO:0000259" key="8">
    <source>
        <dbReference type="PROSITE" id="PS51195"/>
    </source>
</evidence>
<feature type="compositionally biased region" description="Low complexity" evidence="7">
    <location>
        <begin position="156"/>
        <end position="165"/>
    </location>
</feature>
<keyword evidence="2" id="KW-0547">Nucleotide-binding</keyword>
<proteinExistence type="predicted"/>
<dbReference type="PROSITE" id="PS51195">
    <property type="entry name" value="Q_MOTIF"/>
    <property type="match status" value="1"/>
</dbReference>
<sequence>MSKKLNNMKWESVALDGFPASMTDKFQGFVGLEECTDYSFDKEKRPKKNKQKEKVKPEKPTQKDKNVQKKEKKKRKSSESVQQEVPSKKVKLDNGFIVESCNVTAPSLANSTQKRKKNKNKKNKNKKSKENKNNTEDNDSETPTKNKNKKSKNKSNKATDSSNSTENIPKKLKAKLGDLPQSTSELTPEDMLSWAEFKLQEPIVRALMELGFKQPTKIQQLTLPAAIHGKYVFLT</sequence>
<dbReference type="EMBL" id="NWSH01006564">
    <property type="protein sequence ID" value="PCG63363.1"/>
    <property type="molecule type" value="Genomic_DNA"/>
</dbReference>
<keyword evidence="3" id="KW-0378">Hydrolase</keyword>
<evidence type="ECO:0000256" key="5">
    <source>
        <dbReference type="ARBA" id="ARBA00022840"/>
    </source>
</evidence>
<evidence type="ECO:0000313" key="9">
    <source>
        <dbReference type="EMBL" id="PCG63363.1"/>
    </source>
</evidence>
<evidence type="ECO:0000256" key="2">
    <source>
        <dbReference type="ARBA" id="ARBA00022741"/>
    </source>
</evidence>
<dbReference type="AlphaFoldDB" id="A0A2A4IW74"/>
<feature type="compositionally biased region" description="Basic residues" evidence="7">
    <location>
        <begin position="113"/>
        <end position="127"/>
    </location>
</feature>
<keyword evidence="5" id="KW-0067">ATP-binding</keyword>
<comment type="caution">
    <text evidence="9">The sequence shown here is derived from an EMBL/GenBank/DDBJ whole genome shotgun (WGS) entry which is preliminary data.</text>
</comment>
<name>A0A2A4IW74_HELVI</name>
<evidence type="ECO:0000256" key="7">
    <source>
        <dbReference type="SAM" id="MobiDB-lite"/>
    </source>
</evidence>
<evidence type="ECO:0000256" key="1">
    <source>
        <dbReference type="ARBA" id="ARBA00012552"/>
    </source>
</evidence>
<dbReference type="EC" id="3.6.4.13" evidence="1"/>